<dbReference type="CDD" id="cd07765">
    <property type="entry name" value="KRAB_A-box"/>
    <property type="match status" value="1"/>
</dbReference>
<dbReference type="InterPro" id="IPR036051">
    <property type="entry name" value="KRAB_dom_sf"/>
</dbReference>
<keyword evidence="3" id="KW-1185">Reference proteome</keyword>
<evidence type="ECO:0000313" key="3">
    <source>
        <dbReference type="Proteomes" id="UP000472273"/>
    </source>
</evidence>
<evidence type="ECO:0000313" key="2">
    <source>
        <dbReference type="Ensembl" id="ENSPTXP00000019442.1"/>
    </source>
</evidence>
<protein>
    <recommendedName>
        <fullName evidence="1">KRAB domain-containing protein</fullName>
    </recommendedName>
</protein>
<accession>A0A670Z5W3</accession>
<dbReference type="AlphaFoldDB" id="A0A670Z5W3"/>
<dbReference type="Proteomes" id="UP000472273">
    <property type="component" value="Unplaced"/>
</dbReference>
<name>A0A670Z5W3_PSETE</name>
<feature type="domain" description="KRAB" evidence="1">
    <location>
        <begin position="21"/>
        <end position="114"/>
    </location>
</feature>
<dbReference type="PROSITE" id="PS50805">
    <property type="entry name" value="KRAB"/>
    <property type="match status" value="1"/>
</dbReference>
<dbReference type="GeneTree" id="ENSGT00990000213119"/>
<dbReference type="Pfam" id="PF01352">
    <property type="entry name" value="KRAB"/>
    <property type="match status" value="1"/>
</dbReference>
<sequence>QFDSPGILCLRNILFNFRDSVSFELVALYFMEEEWVPLDSSQRALLREIILENSKKVSILSKEYILQIIHCIVKMCLIPFAATVRCLFDGSLKAVFLKIRTGRDLKKLSDPHFI</sequence>
<dbReference type="InterPro" id="IPR001909">
    <property type="entry name" value="KRAB"/>
</dbReference>
<reference evidence="2" key="1">
    <citation type="submission" date="2025-08" db="UniProtKB">
        <authorList>
            <consortium name="Ensembl"/>
        </authorList>
    </citation>
    <scope>IDENTIFICATION</scope>
</reference>
<dbReference type="Gene3D" id="6.10.140.140">
    <property type="match status" value="1"/>
</dbReference>
<dbReference type="Ensembl" id="ENSPTXT00000020033.1">
    <property type="protein sequence ID" value="ENSPTXP00000019442.1"/>
    <property type="gene ID" value="ENSPTXG00000013426.1"/>
</dbReference>
<reference evidence="2" key="2">
    <citation type="submission" date="2025-09" db="UniProtKB">
        <authorList>
            <consortium name="Ensembl"/>
        </authorList>
    </citation>
    <scope>IDENTIFICATION</scope>
</reference>
<dbReference type="GO" id="GO:0006355">
    <property type="term" value="P:regulation of DNA-templated transcription"/>
    <property type="evidence" value="ECO:0007669"/>
    <property type="project" value="InterPro"/>
</dbReference>
<evidence type="ECO:0000259" key="1">
    <source>
        <dbReference type="PROSITE" id="PS50805"/>
    </source>
</evidence>
<proteinExistence type="predicted"/>
<organism evidence="2 3">
    <name type="scientific">Pseudonaja textilis</name>
    <name type="common">Eastern brown snake</name>
    <dbReference type="NCBI Taxonomy" id="8673"/>
    <lineage>
        <taxon>Eukaryota</taxon>
        <taxon>Metazoa</taxon>
        <taxon>Chordata</taxon>
        <taxon>Craniata</taxon>
        <taxon>Vertebrata</taxon>
        <taxon>Euteleostomi</taxon>
        <taxon>Lepidosauria</taxon>
        <taxon>Squamata</taxon>
        <taxon>Bifurcata</taxon>
        <taxon>Unidentata</taxon>
        <taxon>Episquamata</taxon>
        <taxon>Toxicofera</taxon>
        <taxon>Serpentes</taxon>
        <taxon>Colubroidea</taxon>
        <taxon>Elapidae</taxon>
        <taxon>Hydrophiinae</taxon>
        <taxon>Pseudonaja</taxon>
    </lineage>
</organism>
<dbReference type="SUPFAM" id="SSF109640">
    <property type="entry name" value="KRAB domain (Kruppel-associated box)"/>
    <property type="match status" value="1"/>
</dbReference>